<gene>
    <name evidence="11" type="ORF">BJ875DRAFT_507967</name>
</gene>
<keyword evidence="12" id="KW-1185">Reference proteome</keyword>
<name>A0A9P8C0Z1_9HELO</name>
<evidence type="ECO:0000256" key="8">
    <source>
        <dbReference type="ARBA" id="ARBA00048679"/>
    </source>
</evidence>
<sequence>MNSLTEITGFVQFKSAFLINGQPGAFYIKPWDNFNRNVEGGSRFTDPRDYTENAIFLGIELGDAGNVLEEHQIENMAQVWDIFLGTVMALAKGELACSFEHRDLHENNICINRTCGPCEHFNPESTLRCGFSGLEVTLIDYGLSRATLQNGETMFYDLEDDLEVFQGSDGHPQFNAYRKMRTHLFTNTRTMEKKSWHDDSSRDHSNGHSWDEYKPYTNVIWLHFLLGYLKKNLYQIPCSTFGTLKDFNAETKELSKRMDTRTKVENGAFLSATEVLEFCIGQGWISYEQAEVSGVFDDLEDDELSVNEENPKKSAKGKEKQVDIARLKKTSSKKGD</sequence>
<feature type="compositionally biased region" description="Basic and acidic residues" evidence="9">
    <location>
        <begin position="309"/>
        <end position="326"/>
    </location>
</feature>
<dbReference type="EC" id="2.7.11.1" evidence="1"/>
<evidence type="ECO:0000256" key="5">
    <source>
        <dbReference type="ARBA" id="ARBA00022777"/>
    </source>
</evidence>
<keyword evidence="4" id="KW-0547">Nucleotide-binding</keyword>
<dbReference type="GO" id="GO:0005634">
    <property type="term" value="C:nucleus"/>
    <property type="evidence" value="ECO:0007669"/>
    <property type="project" value="TreeGrafter"/>
</dbReference>
<dbReference type="Gene3D" id="1.10.510.10">
    <property type="entry name" value="Transferase(Phosphotransferase) domain 1"/>
    <property type="match status" value="1"/>
</dbReference>
<dbReference type="GO" id="GO:0035556">
    <property type="term" value="P:intracellular signal transduction"/>
    <property type="evidence" value="ECO:0007669"/>
    <property type="project" value="TreeGrafter"/>
</dbReference>
<evidence type="ECO:0000256" key="4">
    <source>
        <dbReference type="ARBA" id="ARBA00022741"/>
    </source>
</evidence>
<feature type="domain" description="Serine/threonine-protein kinase haspin C-terminal" evidence="10">
    <location>
        <begin position="162"/>
        <end position="271"/>
    </location>
</feature>
<dbReference type="Pfam" id="PF12330">
    <property type="entry name" value="Haspin_kinase"/>
    <property type="match status" value="1"/>
</dbReference>
<dbReference type="OrthoDB" id="21018at2759"/>
<evidence type="ECO:0000256" key="1">
    <source>
        <dbReference type="ARBA" id="ARBA00012513"/>
    </source>
</evidence>
<dbReference type="PANTHER" id="PTHR24419:SF18">
    <property type="entry name" value="SERINE_THREONINE-PROTEIN KINASE HASPIN"/>
    <property type="match status" value="1"/>
</dbReference>
<comment type="catalytic activity">
    <reaction evidence="8">
        <text>L-seryl-[protein] + ATP = O-phospho-L-seryl-[protein] + ADP + H(+)</text>
        <dbReference type="Rhea" id="RHEA:17989"/>
        <dbReference type="Rhea" id="RHEA-COMP:9863"/>
        <dbReference type="Rhea" id="RHEA-COMP:11604"/>
        <dbReference type="ChEBI" id="CHEBI:15378"/>
        <dbReference type="ChEBI" id="CHEBI:29999"/>
        <dbReference type="ChEBI" id="CHEBI:30616"/>
        <dbReference type="ChEBI" id="CHEBI:83421"/>
        <dbReference type="ChEBI" id="CHEBI:456216"/>
        <dbReference type="EC" id="2.7.11.1"/>
    </reaction>
</comment>
<organism evidence="11 12">
    <name type="scientific">Amylocarpus encephaloides</name>
    <dbReference type="NCBI Taxonomy" id="45428"/>
    <lineage>
        <taxon>Eukaryota</taxon>
        <taxon>Fungi</taxon>
        <taxon>Dikarya</taxon>
        <taxon>Ascomycota</taxon>
        <taxon>Pezizomycotina</taxon>
        <taxon>Leotiomycetes</taxon>
        <taxon>Helotiales</taxon>
        <taxon>Helotiales incertae sedis</taxon>
        <taxon>Amylocarpus</taxon>
    </lineage>
</organism>
<keyword evidence="6" id="KW-0067">ATP-binding</keyword>
<evidence type="ECO:0000313" key="12">
    <source>
        <dbReference type="Proteomes" id="UP000824998"/>
    </source>
</evidence>
<evidence type="ECO:0000256" key="7">
    <source>
        <dbReference type="ARBA" id="ARBA00047899"/>
    </source>
</evidence>
<accession>A0A9P8C0Z1</accession>
<dbReference type="EMBL" id="MU251774">
    <property type="protein sequence ID" value="KAG9229392.1"/>
    <property type="molecule type" value="Genomic_DNA"/>
</dbReference>
<keyword evidence="3" id="KW-0808">Transferase</keyword>
<dbReference type="GO" id="GO:0005737">
    <property type="term" value="C:cytoplasm"/>
    <property type="evidence" value="ECO:0007669"/>
    <property type="project" value="TreeGrafter"/>
</dbReference>
<reference evidence="11" key="1">
    <citation type="journal article" date="2021" name="IMA Fungus">
        <title>Genomic characterization of three marine fungi, including Emericellopsis atlantica sp. nov. with signatures of a generalist lifestyle and marine biomass degradation.</title>
        <authorList>
            <person name="Hagestad O.C."/>
            <person name="Hou L."/>
            <person name="Andersen J.H."/>
            <person name="Hansen E.H."/>
            <person name="Altermark B."/>
            <person name="Li C."/>
            <person name="Kuhnert E."/>
            <person name="Cox R.J."/>
            <person name="Crous P.W."/>
            <person name="Spatafora J.W."/>
            <person name="Lail K."/>
            <person name="Amirebrahimi M."/>
            <person name="Lipzen A."/>
            <person name="Pangilinan J."/>
            <person name="Andreopoulos W."/>
            <person name="Hayes R.D."/>
            <person name="Ng V."/>
            <person name="Grigoriev I.V."/>
            <person name="Jackson S.A."/>
            <person name="Sutton T.D.S."/>
            <person name="Dobson A.D.W."/>
            <person name="Rama T."/>
        </authorList>
    </citation>
    <scope>NUCLEOTIDE SEQUENCE</scope>
    <source>
        <strain evidence="11">TRa018bII</strain>
    </source>
</reference>
<comment type="catalytic activity">
    <reaction evidence="7">
        <text>L-threonyl-[protein] + ATP = O-phospho-L-threonyl-[protein] + ADP + H(+)</text>
        <dbReference type="Rhea" id="RHEA:46608"/>
        <dbReference type="Rhea" id="RHEA-COMP:11060"/>
        <dbReference type="Rhea" id="RHEA-COMP:11605"/>
        <dbReference type="ChEBI" id="CHEBI:15378"/>
        <dbReference type="ChEBI" id="CHEBI:30013"/>
        <dbReference type="ChEBI" id="CHEBI:30616"/>
        <dbReference type="ChEBI" id="CHEBI:61977"/>
        <dbReference type="ChEBI" id="CHEBI:456216"/>
        <dbReference type="EC" id="2.7.11.1"/>
    </reaction>
</comment>
<evidence type="ECO:0000259" key="10">
    <source>
        <dbReference type="SMART" id="SM01331"/>
    </source>
</evidence>
<feature type="compositionally biased region" description="Basic residues" evidence="9">
    <location>
        <begin position="327"/>
        <end position="336"/>
    </location>
</feature>
<keyword evidence="2" id="KW-0723">Serine/threonine-protein kinase</keyword>
<feature type="region of interest" description="Disordered" evidence="9">
    <location>
        <begin position="303"/>
        <end position="336"/>
    </location>
</feature>
<dbReference type="GO" id="GO:0072354">
    <property type="term" value="F:histone H3T3 kinase activity"/>
    <property type="evidence" value="ECO:0007669"/>
    <property type="project" value="TreeGrafter"/>
</dbReference>
<evidence type="ECO:0000256" key="2">
    <source>
        <dbReference type="ARBA" id="ARBA00022527"/>
    </source>
</evidence>
<dbReference type="AlphaFoldDB" id="A0A9P8C0Z1"/>
<keyword evidence="5 11" id="KW-0418">Kinase</keyword>
<comment type="caution">
    <text evidence="11">The sequence shown here is derived from an EMBL/GenBank/DDBJ whole genome shotgun (WGS) entry which is preliminary data.</text>
</comment>
<protein>
    <recommendedName>
        <fullName evidence="1">non-specific serine/threonine protein kinase</fullName>
        <ecNumber evidence="1">2.7.11.1</ecNumber>
    </recommendedName>
</protein>
<dbReference type="Proteomes" id="UP000824998">
    <property type="component" value="Unassembled WGS sequence"/>
</dbReference>
<evidence type="ECO:0000256" key="6">
    <source>
        <dbReference type="ARBA" id="ARBA00022840"/>
    </source>
</evidence>
<dbReference type="PANTHER" id="PTHR24419">
    <property type="entry name" value="INTERLEUKIN-1 RECEPTOR-ASSOCIATED KINASE"/>
    <property type="match status" value="1"/>
</dbReference>
<dbReference type="SMART" id="SM01331">
    <property type="entry name" value="DUF3635"/>
    <property type="match status" value="1"/>
</dbReference>
<dbReference type="GO" id="GO:0000278">
    <property type="term" value="P:mitotic cell cycle"/>
    <property type="evidence" value="ECO:0007669"/>
    <property type="project" value="TreeGrafter"/>
</dbReference>
<dbReference type="GO" id="GO:0005524">
    <property type="term" value="F:ATP binding"/>
    <property type="evidence" value="ECO:0007669"/>
    <property type="project" value="UniProtKB-KW"/>
</dbReference>
<evidence type="ECO:0000256" key="3">
    <source>
        <dbReference type="ARBA" id="ARBA00022679"/>
    </source>
</evidence>
<proteinExistence type="predicted"/>
<evidence type="ECO:0000256" key="9">
    <source>
        <dbReference type="SAM" id="MobiDB-lite"/>
    </source>
</evidence>
<evidence type="ECO:0000313" key="11">
    <source>
        <dbReference type="EMBL" id="KAG9229392.1"/>
    </source>
</evidence>
<dbReference type="InterPro" id="IPR011009">
    <property type="entry name" value="Kinase-like_dom_sf"/>
</dbReference>
<dbReference type="SUPFAM" id="SSF56112">
    <property type="entry name" value="Protein kinase-like (PK-like)"/>
    <property type="match status" value="1"/>
</dbReference>
<dbReference type="InterPro" id="IPR024604">
    <property type="entry name" value="GSG2_C"/>
</dbReference>